<dbReference type="EMBL" id="DVFO01000048">
    <property type="protein sequence ID" value="HIQ60964.1"/>
    <property type="molecule type" value="Genomic_DNA"/>
</dbReference>
<feature type="transmembrane region" description="Helical" evidence="2">
    <location>
        <begin position="157"/>
        <end position="177"/>
    </location>
</feature>
<evidence type="ECO:0000313" key="3">
    <source>
        <dbReference type="EMBL" id="HIQ60964.1"/>
    </source>
</evidence>
<dbReference type="Proteomes" id="UP000886879">
    <property type="component" value="Unassembled WGS sequence"/>
</dbReference>
<evidence type="ECO:0000313" key="4">
    <source>
        <dbReference type="Proteomes" id="UP000886879"/>
    </source>
</evidence>
<evidence type="ECO:0000256" key="2">
    <source>
        <dbReference type="SAM" id="Phobius"/>
    </source>
</evidence>
<dbReference type="Pfam" id="PF07554">
    <property type="entry name" value="FIVAR"/>
    <property type="match status" value="1"/>
</dbReference>
<protein>
    <submittedName>
        <fullName evidence="3">LPXTG cell wall anchor domain-containing protein</fullName>
    </submittedName>
</protein>
<proteinExistence type="predicted"/>
<keyword evidence="2" id="KW-1133">Transmembrane helix</keyword>
<keyword evidence="2" id="KW-0472">Membrane</keyword>
<evidence type="ECO:0000256" key="1">
    <source>
        <dbReference type="SAM" id="MobiDB-lite"/>
    </source>
</evidence>
<name>A0A9D1CHU5_9FIRM</name>
<sequence length="184" mass="19615">MTDNWQQLVDALAKAKDVFADGDAMDQDIQPVAEDLLSAILAQRFKADKSILEDLTTKAEGMDLSGYTAESVEVFRAALAQAQAVLADETLSEEDQAEVDAAVEQLTQAMNGLTAEGTPEATDKPETTDKPEVTNKPQATQKPGQGNVPQTGDHSQITLWVTLMGLCAASALTLVAVKGRRKAK</sequence>
<keyword evidence="2" id="KW-0812">Transmembrane</keyword>
<organism evidence="3 4">
    <name type="scientific">Candidatus Enterenecus faecium</name>
    <dbReference type="NCBI Taxonomy" id="2840780"/>
    <lineage>
        <taxon>Bacteria</taxon>
        <taxon>Bacillati</taxon>
        <taxon>Bacillota</taxon>
        <taxon>Clostridia</taxon>
        <taxon>Eubacteriales</taxon>
        <taxon>Candidatus Enterenecus</taxon>
    </lineage>
</organism>
<comment type="caution">
    <text evidence="3">The sequence shown here is derived from an EMBL/GenBank/DDBJ whole genome shotgun (WGS) entry which is preliminary data.</text>
</comment>
<feature type="compositionally biased region" description="Polar residues" evidence="1">
    <location>
        <begin position="135"/>
        <end position="151"/>
    </location>
</feature>
<feature type="compositionally biased region" description="Basic and acidic residues" evidence="1">
    <location>
        <begin position="121"/>
        <end position="133"/>
    </location>
</feature>
<gene>
    <name evidence="3" type="ORF">IAD31_05155</name>
</gene>
<dbReference type="Gene3D" id="1.20.1270.90">
    <property type="entry name" value="AF1782-like"/>
    <property type="match status" value="1"/>
</dbReference>
<reference evidence="3" key="1">
    <citation type="submission" date="2020-10" db="EMBL/GenBank/DDBJ databases">
        <authorList>
            <person name="Gilroy R."/>
        </authorList>
    </citation>
    <scope>NUCLEOTIDE SEQUENCE</scope>
    <source>
        <strain evidence="3">ChiGjej2B2-12916</strain>
    </source>
</reference>
<feature type="region of interest" description="Disordered" evidence="1">
    <location>
        <begin position="113"/>
        <end position="151"/>
    </location>
</feature>
<accession>A0A9D1CHU5</accession>
<reference evidence="3" key="2">
    <citation type="journal article" date="2021" name="PeerJ">
        <title>Extensive microbial diversity within the chicken gut microbiome revealed by metagenomics and culture.</title>
        <authorList>
            <person name="Gilroy R."/>
            <person name="Ravi A."/>
            <person name="Getino M."/>
            <person name="Pursley I."/>
            <person name="Horton D.L."/>
            <person name="Alikhan N.F."/>
            <person name="Baker D."/>
            <person name="Gharbi K."/>
            <person name="Hall N."/>
            <person name="Watson M."/>
            <person name="Adriaenssens E.M."/>
            <person name="Foster-Nyarko E."/>
            <person name="Jarju S."/>
            <person name="Secka A."/>
            <person name="Antonio M."/>
            <person name="Oren A."/>
            <person name="Chaudhuri R.R."/>
            <person name="La Ragione R."/>
            <person name="Hildebrand F."/>
            <person name="Pallen M.J."/>
        </authorList>
    </citation>
    <scope>NUCLEOTIDE SEQUENCE</scope>
    <source>
        <strain evidence="3">ChiGjej2B2-12916</strain>
    </source>
</reference>
<dbReference type="AlphaFoldDB" id="A0A9D1CHU5"/>